<dbReference type="SUPFAM" id="SSF53822">
    <property type="entry name" value="Periplasmic binding protein-like I"/>
    <property type="match status" value="1"/>
</dbReference>
<dbReference type="InterPro" id="IPR028082">
    <property type="entry name" value="Peripla_BP_I"/>
</dbReference>
<keyword evidence="3" id="KW-0029">Amino-acid transport</keyword>
<dbReference type="GO" id="GO:0006865">
    <property type="term" value="P:amino acid transport"/>
    <property type="evidence" value="ECO:0007669"/>
    <property type="project" value="UniProtKB-KW"/>
</dbReference>
<feature type="region of interest" description="Disordered" evidence="4">
    <location>
        <begin position="311"/>
        <end position="331"/>
    </location>
</feature>
<dbReference type="EMBL" id="JAFVMH010000001">
    <property type="protein sequence ID" value="MBO1323994.1"/>
    <property type="molecule type" value="Genomic_DNA"/>
</dbReference>
<dbReference type="InterPro" id="IPR051010">
    <property type="entry name" value="BCAA_transport"/>
</dbReference>
<comment type="caution">
    <text evidence="6">The sequence shown here is derived from an EMBL/GenBank/DDBJ whole genome shotgun (WGS) entry which is preliminary data.</text>
</comment>
<evidence type="ECO:0000256" key="2">
    <source>
        <dbReference type="ARBA" id="ARBA00022729"/>
    </source>
</evidence>
<evidence type="ECO:0000256" key="3">
    <source>
        <dbReference type="ARBA" id="ARBA00022970"/>
    </source>
</evidence>
<sequence length="496" mass="49657">MMTRAYSLLSGLFPQALAVNATLRKPGVAGTAPKGAVGRCEPIFRTLPGGTAVGKFASLGLACGLLAACAEQSTTPGAPGAAAPPVTAVTASHKVGVLLPMSGPNAALGRELLAGAQLALADNTAIQVDLHDTAAAGGAAAAATAAVQAGDGVLLGPLTSGDTVLAAPAGVGAGVPVLAFTSDVAQARPGVWVMGITPEDQVQRLVEQARHDGRQHFAALLPNTPLGKALGNGLQAACRDQGLGEPAIVYHGGTPASIADAMRQLSAYDARLAAARQTTQAPAAPTPVAPAVPLTGSANRAATLPPDLAVALNANGPQQPPTPSSAAPAETNVTLGNPPFDALLLGDTGLNLKTVITELNTAQVSLPAVRIMGPGLWSAFATKLGSIRGAWYAAPDPAWRQGFVSRFMAQHQHAPRPLADLSFDAASAVRAAAQGSSGVFARDVLTRPTGFPGVDGTFTLLPDGRVRRALGVFEVLGNGAEARMLSMPAPGSATSG</sequence>
<keyword evidence="3" id="KW-0813">Transport</keyword>
<dbReference type="Gene3D" id="3.40.50.2300">
    <property type="match status" value="2"/>
</dbReference>
<dbReference type="Pfam" id="PF13458">
    <property type="entry name" value="Peripla_BP_6"/>
    <property type="match status" value="1"/>
</dbReference>
<evidence type="ECO:0000313" key="6">
    <source>
        <dbReference type="EMBL" id="MBO1323994.1"/>
    </source>
</evidence>
<evidence type="ECO:0000313" key="7">
    <source>
        <dbReference type="Proteomes" id="UP000664073"/>
    </source>
</evidence>
<evidence type="ECO:0000256" key="4">
    <source>
        <dbReference type="SAM" id="MobiDB-lite"/>
    </source>
</evidence>
<gene>
    <name evidence="6" type="ORF">J2D77_02335</name>
</gene>
<keyword evidence="2" id="KW-0732">Signal</keyword>
<comment type="similarity">
    <text evidence="1">Belongs to the leucine-binding protein family.</text>
</comment>
<proteinExistence type="inferred from homology"/>
<name>A0A939KPI3_9PROT</name>
<organism evidence="6 7">
    <name type="scientific">Acetobacter garciniae</name>
    <dbReference type="NCBI Taxonomy" id="2817435"/>
    <lineage>
        <taxon>Bacteria</taxon>
        <taxon>Pseudomonadati</taxon>
        <taxon>Pseudomonadota</taxon>
        <taxon>Alphaproteobacteria</taxon>
        <taxon>Acetobacterales</taxon>
        <taxon>Acetobacteraceae</taxon>
        <taxon>Acetobacter</taxon>
    </lineage>
</organism>
<dbReference type="InterPro" id="IPR028081">
    <property type="entry name" value="Leu-bd"/>
</dbReference>
<dbReference type="Proteomes" id="UP000664073">
    <property type="component" value="Unassembled WGS sequence"/>
</dbReference>
<keyword evidence="7" id="KW-1185">Reference proteome</keyword>
<reference evidence="6" key="1">
    <citation type="submission" date="2021-03" db="EMBL/GenBank/DDBJ databases">
        <title>The complete genome sequence of Acetobacter sp. TBRC 12339.</title>
        <authorList>
            <person name="Charoenyingcharoen P."/>
            <person name="Yukphan P."/>
        </authorList>
    </citation>
    <scope>NUCLEOTIDE SEQUENCE</scope>
    <source>
        <strain evidence="6">TBRC 12339</strain>
    </source>
</reference>
<dbReference type="CDD" id="cd06339">
    <property type="entry name" value="PBP1_YraM_LppC_lipoprotein-like"/>
    <property type="match status" value="1"/>
</dbReference>
<feature type="domain" description="Leucine-binding protein" evidence="5">
    <location>
        <begin position="94"/>
        <end position="274"/>
    </location>
</feature>
<evidence type="ECO:0000259" key="5">
    <source>
        <dbReference type="Pfam" id="PF13458"/>
    </source>
</evidence>
<dbReference type="PANTHER" id="PTHR30483">
    <property type="entry name" value="LEUCINE-SPECIFIC-BINDING PROTEIN"/>
    <property type="match status" value="1"/>
</dbReference>
<protein>
    <submittedName>
        <fullName evidence="6">Penicillin-binding protein activator</fullName>
    </submittedName>
</protein>
<evidence type="ECO:0000256" key="1">
    <source>
        <dbReference type="ARBA" id="ARBA00010062"/>
    </source>
</evidence>
<dbReference type="AlphaFoldDB" id="A0A939KPI3"/>
<accession>A0A939KPI3</accession>
<dbReference type="PANTHER" id="PTHR30483:SF6">
    <property type="entry name" value="PERIPLASMIC BINDING PROTEIN OF ABC TRANSPORTER FOR NATURAL AMINO ACIDS"/>
    <property type="match status" value="1"/>
</dbReference>